<dbReference type="SUPFAM" id="SSF81606">
    <property type="entry name" value="PP2C-like"/>
    <property type="match status" value="1"/>
</dbReference>
<dbReference type="InterPro" id="IPR001932">
    <property type="entry name" value="PPM-type_phosphatase-like_dom"/>
</dbReference>
<dbReference type="CDD" id="cd00143">
    <property type="entry name" value="PP2Cc"/>
    <property type="match status" value="1"/>
</dbReference>
<dbReference type="Pfam" id="PF13672">
    <property type="entry name" value="PP2C_2"/>
    <property type="match status" value="1"/>
</dbReference>
<protein>
    <submittedName>
        <fullName evidence="2">Protein serine/threonine phosphatase PrpC, regulation of stationary phase</fullName>
    </submittedName>
</protein>
<reference evidence="2" key="1">
    <citation type="submission" date="2018-06" db="EMBL/GenBank/DDBJ databases">
        <authorList>
            <person name="Zhirakovskaya E."/>
        </authorList>
    </citation>
    <scope>NUCLEOTIDE SEQUENCE</scope>
</reference>
<evidence type="ECO:0000259" key="1">
    <source>
        <dbReference type="PROSITE" id="PS51746"/>
    </source>
</evidence>
<accession>A0A3B0VSX8</accession>
<feature type="domain" description="PPM-type phosphatase" evidence="1">
    <location>
        <begin position="2"/>
        <end position="229"/>
    </location>
</feature>
<gene>
    <name evidence="2" type="ORF">MNBD_GAMMA01-924</name>
</gene>
<dbReference type="EMBL" id="UOEW01000347">
    <property type="protein sequence ID" value="VAW42162.1"/>
    <property type="molecule type" value="Genomic_DNA"/>
</dbReference>
<dbReference type="SMART" id="SM00331">
    <property type="entry name" value="PP2C_SIG"/>
    <property type="match status" value="1"/>
</dbReference>
<organism evidence="2">
    <name type="scientific">hydrothermal vent metagenome</name>
    <dbReference type="NCBI Taxonomy" id="652676"/>
    <lineage>
        <taxon>unclassified sequences</taxon>
        <taxon>metagenomes</taxon>
        <taxon>ecological metagenomes</taxon>
    </lineage>
</organism>
<dbReference type="Gene3D" id="3.60.40.10">
    <property type="entry name" value="PPM-type phosphatase domain"/>
    <property type="match status" value="1"/>
</dbReference>
<dbReference type="InterPro" id="IPR036457">
    <property type="entry name" value="PPM-type-like_dom_sf"/>
</dbReference>
<dbReference type="PROSITE" id="PS51746">
    <property type="entry name" value="PPM_2"/>
    <property type="match status" value="1"/>
</dbReference>
<sequence>MLKSFAKTHIGQRQVNEDRCFIDKDIGLYIVADGVGGMDKGELASKLACDAIEDCIKSGQTLSESVYSAHKAIINEININQQQQGMATTITAVLFNNNSYEVAWVGDSRLYLWDGNLKLLTRDDSYVELLLENGHISIDDLETHPDRNIISQALGIERKKLAINSNSGTLEKDELLLLCTDGLYSIASEEIIINAINKISDVEKLTEHLVQIAVDKDGKDNISLISIRSDTNVPTTDNKIIPNIVRQFDAVTGKMRGVASAT</sequence>
<feature type="non-terminal residue" evidence="2">
    <location>
        <position position="262"/>
    </location>
</feature>
<dbReference type="AlphaFoldDB" id="A0A3B0VSX8"/>
<name>A0A3B0VSX8_9ZZZZ</name>
<evidence type="ECO:0000313" key="2">
    <source>
        <dbReference type="EMBL" id="VAW42162.1"/>
    </source>
</evidence>
<proteinExistence type="predicted"/>
<dbReference type="SMART" id="SM00332">
    <property type="entry name" value="PP2Cc"/>
    <property type="match status" value="1"/>
</dbReference>